<protein>
    <submittedName>
        <fullName evidence="3">Uncharacterized protein</fullName>
    </submittedName>
</protein>
<name>A0ABU6S193_9FABA</name>
<evidence type="ECO:0000256" key="2">
    <source>
        <dbReference type="SAM" id="MobiDB-lite"/>
    </source>
</evidence>
<accession>A0ABU6S193</accession>
<keyword evidence="1" id="KW-0175">Coiled coil</keyword>
<dbReference type="Proteomes" id="UP001341840">
    <property type="component" value="Unassembled WGS sequence"/>
</dbReference>
<feature type="coiled-coil region" evidence="1">
    <location>
        <begin position="100"/>
        <end position="127"/>
    </location>
</feature>
<sequence>MGNAPRQPNFDPNSNTYNPGWRHHPNFGWRGQGNQFQQSTQFQQKNQFNQGQRQFNNNFQQPNPPLLQPNTSKQPSDLELALQKLTLSTTSFIDGTNKFMNETRTTLKNQEASIRNLEIQVGQIAKQLTQIIEKPPNTLPSNTIPNPREECKAIRVIEVEEAPEVQVEAPKEKPEIIAEIKSQEDDHHPPQSSKKHTRSSSKFLEMLACLEVDIPLLKHLKDTPEYVKSMKELLLKKKTVKKGNTVVLTKECS</sequence>
<evidence type="ECO:0000256" key="1">
    <source>
        <dbReference type="SAM" id="Coils"/>
    </source>
</evidence>
<reference evidence="3 4" key="1">
    <citation type="journal article" date="2023" name="Plants (Basel)">
        <title>Bridging the Gap: Combining Genomics and Transcriptomics Approaches to Understand Stylosanthes scabra, an Orphan Legume from the Brazilian Caatinga.</title>
        <authorList>
            <person name="Ferreira-Neto J.R.C."/>
            <person name="da Silva M.D."/>
            <person name="Binneck E."/>
            <person name="de Melo N.F."/>
            <person name="da Silva R.H."/>
            <person name="de Melo A.L.T.M."/>
            <person name="Pandolfi V."/>
            <person name="Bustamante F.O."/>
            <person name="Brasileiro-Vidal A.C."/>
            <person name="Benko-Iseppon A.M."/>
        </authorList>
    </citation>
    <scope>NUCLEOTIDE SEQUENCE [LARGE SCALE GENOMIC DNA]</scope>
    <source>
        <tissue evidence="3">Leaves</tissue>
    </source>
</reference>
<proteinExistence type="predicted"/>
<dbReference type="EMBL" id="JASCZI010038291">
    <property type="protein sequence ID" value="MED6129889.1"/>
    <property type="molecule type" value="Genomic_DNA"/>
</dbReference>
<organism evidence="3 4">
    <name type="scientific">Stylosanthes scabra</name>
    <dbReference type="NCBI Taxonomy" id="79078"/>
    <lineage>
        <taxon>Eukaryota</taxon>
        <taxon>Viridiplantae</taxon>
        <taxon>Streptophyta</taxon>
        <taxon>Embryophyta</taxon>
        <taxon>Tracheophyta</taxon>
        <taxon>Spermatophyta</taxon>
        <taxon>Magnoliopsida</taxon>
        <taxon>eudicotyledons</taxon>
        <taxon>Gunneridae</taxon>
        <taxon>Pentapetalae</taxon>
        <taxon>rosids</taxon>
        <taxon>fabids</taxon>
        <taxon>Fabales</taxon>
        <taxon>Fabaceae</taxon>
        <taxon>Papilionoideae</taxon>
        <taxon>50 kb inversion clade</taxon>
        <taxon>dalbergioids sensu lato</taxon>
        <taxon>Dalbergieae</taxon>
        <taxon>Pterocarpus clade</taxon>
        <taxon>Stylosanthes</taxon>
    </lineage>
</organism>
<feature type="region of interest" description="Disordered" evidence="2">
    <location>
        <begin position="1"/>
        <end position="24"/>
    </location>
</feature>
<feature type="non-terminal residue" evidence="3">
    <location>
        <position position="253"/>
    </location>
</feature>
<evidence type="ECO:0000313" key="4">
    <source>
        <dbReference type="Proteomes" id="UP001341840"/>
    </source>
</evidence>
<comment type="caution">
    <text evidence="3">The sequence shown here is derived from an EMBL/GenBank/DDBJ whole genome shotgun (WGS) entry which is preliminary data.</text>
</comment>
<gene>
    <name evidence="3" type="ORF">PIB30_112473</name>
</gene>
<evidence type="ECO:0000313" key="3">
    <source>
        <dbReference type="EMBL" id="MED6129889.1"/>
    </source>
</evidence>
<keyword evidence="4" id="KW-1185">Reference proteome</keyword>